<accession>A0A9D7LU02</accession>
<feature type="domain" description="Bacterial type II secretion system protein E" evidence="4">
    <location>
        <begin position="405"/>
        <end position="419"/>
    </location>
</feature>
<keyword evidence="3" id="KW-0067">ATP-binding</keyword>
<reference evidence="5" key="1">
    <citation type="submission" date="2020-10" db="EMBL/GenBank/DDBJ databases">
        <title>Connecting structure to function with the recovery of over 1000 high-quality activated sludge metagenome-assembled genomes encoding full-length rRNA genes using long-read sequencing.</title>
        <authorList>
            <person name="Singleton C.M."/>
            <person name="Petriglieri F."/>
            <person name="Kristensen J.M."/>
            <person name="Kirkegaard R.H."/>
            <person name="Michaelsen T.Y."/>
            <person name="Andersen M.H."/>
            <person name="Karst S.M."/>
            <person name="Dueholm M.S."/>
            <person name="Nielsen P.H."/>
            <person name="Albertsen M."/>
        </authorList>
    </citation>
    <scope>NUCLEOTIDE SEQUENCE</scope>
    <source>
        <strain evidence="5">OdNE_18-Q3-R46-58_BAT3C.305</strain>
    </source>
</reference>
<dbReference type="SUPFAM" id="SSF52540">
    <property type="entry name" value="P-loop containing nucleoside triphosphate hydrolases"/>
    <property type="match status" value="1"/>
</dbReference>
<comment type="similarity">
    <text evidence="1">Belongs to the GSP E family.</text>
</comment>
<dbReference type="InterPro" id="IPR037257">
    <property type="entry name" value="T2SS_E_N_sf"/>
</dbReference>
<dbReference type="GO" id="GO:0005886">
    <property type="term" value="C:plasma membrane"/>
    <property type="evidence" value="ECO:0007669"/>
    <property type="project" value="TreeGrafter"/>
</dbReference>
<dbReference type="EMBL" id="JADKBR010000017">
    <property type="protein sequence ID" value="MBK8891133.1"/>
    <property type="molecule type" value="Genomic_DNA"/>
</dbReference>
<organism evidence="5 6">
    <name type="scientific">Candidatus Dechloromonas phosphorivorans</name>
    <dbReference type="NCBI Taxonomy" id="2899244"/>
    <lineage>
        <taxon>Bacteria</taxon>
        <taxon>Pseudomonadati</taxon>
        <taxon>Pseudomonadota</taxon>
        <taxon>Betaproteobacteria</taxon>
        <taxon>Rhodocyclales</taxon>
        <taxon>Azonexaceae</taxon>
        <taxon>Dechloromonas</taxon>
    </lineage>
</organism>
<dbReference type="AlphaFoldDB" id="A0A9D7LU02"/>
<dbReference type="PANTHER" id="PTHR30258">
    <property type="entry name" value="TYPE II SECRETION SYSTEM PROTEIN GSPE-RELATED"/>
    <property type="match status" value="1"/>
</dbReference>
<dbReference type="InterPro" id="IPR001482">
    <property type="entry name" value="T2SS/T4SS_dom"/>
</dbReference>
<dbReference type="Gene3D" id="3.40.50.300">
    <property type="entry name" value="P-loop containing nucleotide triphosphate hydrolases"/>
    <property type="match status" value="1"/>
</dbReference>
<dbReference type="CDD" id="cd01129">
    <property type="entry name" value="PulE-GspE-like"/>
    <property type="match status" value="1"/>
</dbReference>
<dbReference type="Gene3D" id="3.30.300.160">
    <property type="entry name" value="Type II secretion system, protein E, N-terminal domain"/>
    <property type="match status" value="1"/>
</dbReference>
<gene>
    <name evidence="5" type="ORF">IPN75_12580</name>
</gene>
<dbReference type="SUPFAM" id="SSF160246">
    <property type="entry name" value="EspE N-terminal domain-like"/>
    <property type="match status" value="1"/>
</dbReference>
<evidence type="ECO:0000259" key="4">
    <source>
        <dbReference type="PROSITE" id="PS00662"/>
    </source>
</evidence>
<dbReference type="FunFam" id="3.40.50.300:FF:000398">
    <property type="entry name" value="Type IV pilus assembly ATPase PilB"/>
    <property type="match status" value="1"/>
</dbReference>
<evidence type="ECO:0000313" key="6">
    <source>
        <dbReference type="Proteomes" id="UP000808146"/>
    </source>
</evidence>
<dbReference type="Pfam" id="PF05157">
    <property type="entry name" value="MshEN"/>
    <property type="match status" value="1"/>
</dbReference>
<dbReference type="InterPro" id="IPR007831">
    <property type="entry name" value="T2SS_GspE_N"/>
</dbReference>
<name>A0A9D7LU02_9RHOO</name>
<dbReference type="SMART" id="SM00382">
    <property type="entry name" value="AAA"/>
    <property type="match status" value="1"/>
</dbReference>
<dbReference type="GO" id="GO:0005524">
    <property type="term" value="F:ATP binding"/>
    <property type="evidence" value="ECO:0007669"/>
    <property type="project" value="UniProtKB-KW"/>
</dbReference>
<comment type="caution">
    <text evidence="5">The sequence shown here is derived from an EMBL/GenBank/DDBJ whole genome shotgun (WGS) entry which is preliminary data.</text>
</comment>
<keyword evidence="2" id="KW-0547">Nucleotide-binding</keyword>
<evidence type="ECO:0000313" key="5">
    <source>
        <dbReference type="EMBL" id="MBK8891133.1"/>
    </source>
</evidence>
<evidence type="ECO:0000256" key="3">
    <source>
        <dbReference type="ARBA" id="ARBA00022840"/>
    </source>
</evidence>
<dbReference type="InterPro" id="IPR027417">
    <property type="entry name" value="P-loop_NTPase"/>
</dbReference>
<dbReference type="Pfam" id="PF00437">
    <property type="entry name" value="T2SSE"/>
    <property type="match status" value="1"/>
</dbReference>
<evidence type="ECO:0000256" key="2">
    <source>
        <dbReference type="ARBA" id="ARBA00022741"/>
    </source>
</evidence>
<dbReference type="PANTHER" id="PTHR30258:SF13">
    <property type="entry name" value="SECRETION PATHWAY ATPASE-RELATED"/>
    <property type="match status" value="1"/>
</dbReference>
<sequence length="594" mass="66539">MDEIKPSEHRLTLSEVLEWMVADGLIERAAAEALKTERRLHGAKVHPLVVIADQKWRTSGMPVRLLTLEALTEWLAGKVGLDYLHIDPLKIDFTGVAEVMSSAYAGRFGILPVQVTTREIVIATAEPFVREWVAELRPILRKDIRRVLANPDDISRYLVEFFNLARSVKKAAAKGEVTSGLSSFEQLVELGKSNRQFDANDQHIVHIVDWLWQYAFDQRASDIHIEPRRDIGIVRFRIDGVLHQVYQIPMTVMNAMTSRIKLLGRMDVIEKRRPQDGRVKTRTPAGQEVELRLSTLPTAFGEKLVMRIFDPEVLVRDLRSLGFSSDDETRWKQMTSTPNGIILVTGPTGSGKTTTLYTTLKQLATPEVNVCTIEDPIEMVEAAFNQMQVLRSIDLGFADGVRALMRQDPDIIMIGEIRDLETAEMAIQAALTGHLVLSTLHTNDAPAAITRMLDLGVPAYLINSTMLGVMAQRLVRTLCPHCKKAMPITEDQKATWRALVSPWKSNEPVQLHQPVGCLECRMTGYSGRVGIYEILLNSPEMRKVIRNNTEVVQLRDLASREGMRPLRISGALKVAQGLTSLDEVVKVAPPGDEQ</sequence>
<proteinExistence type="inferred from homology"/>
<dbReference type="InterPro" id="IPR003593">
    <property type="entry name" value="AAA+_ATPase"/>
</dbReference>
<dbReference type="Gene3D" id="3.30.450.90">
    <property type="match status" value="1"/>
</dbReference>
<evidence type="ECO:0000256" key="1">
    <source>
        <dbReference type="ARBA" id="ARBA00006611"/>
    </source>
</evidence>
<protein>
    <submittedName>
        <fullName evidence="5">Type II/IV secretion system protein</fullName>
    </submittedName>
</protein>
<dbReference type="PROSITE" id="PS00662">
    <property type="entry name" value="T2SP_E"/>
    <property type="match status" value="1"/>
</dbReference>
<dbReference type="Proteomes" id="UP000808146">
    <property type="component" value="Unassembled WGS sequence"/>
</dbReference>
<dbReference type="GO" id="GO:0016887">
    <property type="term" value="F:ATP hydrolysis activity"/>
    <property type="evidence" value="ECO:0007669"/>
    <property type="project" value="TreeGrafter"/>
</dbReference>